<dbReference type="AlphaFoldDB" id="A0A4S3B3J7"/>
<dbReference type="Proteomes" id="UP000310506">
    <property type="component" value="Unassembled WGS sequence"/>
</dbReference>
<evidence type="ECO:0000313" key="1">
    <source>
        <dbReference type="EMBL" id="THB61382.1"/>
    </source>
</evidence>
<sequence length="267" mass="31834">MIVDSNLPVERDRLKNRLIRLVKEDREIVGCFFDGSIGSNQEDFYSDIDARIVVKPHVNLKRKQREIINAIGEHLFIETQGLNYAVIHYATFIKLDLFVYYEADLEPSVWSKNIEIVKDNGMIRELQYVSQSVVYRIDQAEFDDLVFKYYGHYFALYRSLKRKELNDLEFISLYLKHSLVSMWYIEKGYAPNATFDWSQYEGRRSKLSKYEKEFLQSYSPLLEEDMADFTKEIRILMFQATEKVAVYNNLNFDKKVFRDVHRLISFK</sequence>
<dbReference type="EMBL" id="SDGV01000013">
    <property type="protein sequence ID" value="THB61382.1"/>
    <property type="molecule type" value="Genomic_DNA"/>
</dbReference>
<organism evidence="1 2">
    <name type="scientific">Vagococcus silagei</name>
    <dbReference type="NCBI Taxonomy" id="2508885"/>
    <lineage>
        <taxon>Bacteria</taxon>
        <taxon>Bacillati</taxon>
        <taxon>Bacillota</taxon>
        <taxon>Bacilli</taxon>
        <taxon>Lactobacillales</taxon>
        <taxon>Enterococcaceae</taxon>
        <taxon>Vagococcus</taxon>
    </lineage>
</organism>
<dbReference type="OrthoDB" id="2427280at2"/>
<comment type="caution">
    <text evidence="1">The sequence shown here is derived from an EMBL/GenBank/DDBJ whole genome shotgun (WGS) entry which is preliminary data.</text>
</comment>
<dbReference type="GO" id="GO:0016740">
    <property type="term" value="F:transferase activity"/>
    <property type="evidence" value="ECO:0007669"/>
    <property type="project" value="UniProtKB-KW"/>
</dbReference>
<protein>
    <submittedName>
        <fullName evidence="1">Nucleotidyltransferase domain-containing protein</fullName>
    </submittedName>
</protein>
<dbReference type="InterPro" id="IPR043519">
    <property type="entry name" value="NT_sf"/>
</dbReference>
<dbReference type="SUPFAM" id="SSF81301">
    <property type="entry name" value="Nucleotidyltransferase"/>
    <property type="match status" value="1"/>
</dbReference>
<gene>
    <name evidence="1" type="ORF">ESZ54_05505</name>
</gene>
<dbReference type="Gene3D" id="3.30.460.10">
    <property type="entry name" value="Beta Polymerase, domain 2"/>
    <property type="match status" value="1"/>
</dbReference>
<keyword evidence="1" id="KW-0808">Transferase</keyword>
<dbReference type="RefSeq" id="WP_136136663.1">
    <property type="nucleotide sequence ID" value="NZ_SDGV01000013.1"/>
</dbReference>
<reference evidence="1 2" key="1">
    <citation type="submission" date="2019-01" db="EMBL/GenBank/DDBJ databases">
        <title>Vagococcus silagei sp. nov. isolated from brewer's grain.</title>
        <authorList>
            <person name="Guu J.-R."/>
        </authorList>
    </citation>
    <scope>NUCLEOTIDE SEQUENCE [LARGE SCALE GENOMIC DNA]</scope>
    <source>
        <strain evidence="1 2">2B-2</strain>
    </source>
</reference>
<keyword evidence="2" id="KW-1185">Reference proteome</keyword>
<evidence type="ECO:0000313" key="2">
    <source>
        <dbReference type="Proteomes" id="UP000310506"/>
    </source>
</evidence>
<name>A0A4S3B3J7_9ENTE</name>
<proteinExistence type="predicted"/>
<accession>A0A4S3B3J7</accession>